<dbReference type="Gene3D" id="3.90.470.20">
    <property type="entry name" value="4'-phosphopantetheinyl transferase domain"/>
    <property type="match status" value="1"/>
</dbReference>
<dbReference type="InterPro" id="IPR050559">
    <property type="entry name" value="P-Pant_transferase_sf"/>
</dbReference>
<gene>
    <name evidence="5" type="ORF">AB852_15655</name>
</gene>
<keyword evidence="6" id="KW-1185">Reference proteome</keyword>
<evidence type="ECO:0000256" key="3">
    <source>
        <dbReference type="SAM" id="MobiDB-lite"/>
    </source>
</evidence>
<dbReference type="SUPFAM" id="SSF56214">
    <property type="entry name" value="4'-phosphopantetheinyl transferase"/>
    <property type="match status" value="2"/>
</dbReference>
<dbReference type="GO" id="GO:0005829">
    <property type="term" value="C:cytosol"/>
    <property type="evidence" value="ECO:0007669"/>
    <property type="project" value="TreeGrafter"/>
</dbReference>
<dbReference type="AlphaFoldDB" id="A0A1Q4V8M0"/>
<feature type="domain" description="4'-phosphopantetheinyl transferase" evidence="4">
    <location>
        <begin position="151"/>
        <end position="240"/>
    </location>
</feature>
<reference evidence="5 6" key="1">
    <citation type="submission" date="2015-06" db="EMBL/GenBank/DDBJ databases">
        <title>Cloning and characterization of the uncialamcin biosynthetic gene cluster.</title>
        <authorList>
            <person name="Yan X."/>
            <person name="Huang T."/>
            <person name="Ge H."/>
            <person name="Shen B."/>
        </authorList>
    </citation>
    <scope>NUCLEOTIDE SEQUENCE [LARGE SCALE GENOMIC DNA]</scope>
    <source>
        <strain evidence="5 6">DCA2648</strain>
    </source>
</reference>
<keyword evidence="2" id="KW-0808">Transferase</keyword>
<name>A0A1Q4V8M0_9ACTN</name>
<evidence type="ECO:0000256" key="2">
    <source>
        <dbReference type="ARBA" id="ARBA00022679"/>
    </source>
</evidence>
<accession>A0A1Q4V8M0</accession>
<sequence>MEDGRPSGAAARGDGHAPRPEDTATPVGPGDATPDGPAARRSRAVVRIWVLDADTAHPAAERRLSPSELARAREPAMRRVRPTYVTSRALQRTLGARYLGTPAEHTDISRTCFHCRDDGHGKPWFPAAPELDFSVSHTAGLVVLAASTDTRVGVDVEAGDRTIETGGMTRLLASDSERRHLPATGGDTLRRALLRLWARKEATLKLTGHGLLHVPFRELSVDGRTARIGTPPVNWPTRPIHLADLSLEHGYAAALATTRARPEITVIPLAQVADLSW</sequence>
<dbReference type="EMBL" id="LFBV01000003">
    <property type="protein sequence ID" value="OKH94080.1"/>
    <property type="molecule type" value="Genomic_DNA"/>
</dbReference>
<dbReference type="RefSeq" id="WP_073788599.1">
    <property type="nucleotide sequence ID" value="NZ_LFBV01000003.1"/>
</dbReference>
<protein>
    <recommendedName>
        <fullName evidence="4">4'-phosphopantetheinyl transferase domain-containing protein</fullName>
    </recommendedName>
</protein>
<comment type="caution">
    <text evidence="5">The sequence shown here is derived from an EMBL/GenBank/DDBJ whole genome shotgun (WGS) entry which is preliminary data.</text>
</comment>
<evidence type="ECO:0000259" key="4">
    <source>
        <dbReference type="Pfam" id="PF01648"/>
    </source>
</evidence>
<organism evidence="5 6">
    <name type="scientific">Streptomyces uncialis</name>
    <dbReference type="NCBI Taxonomy" id="1048205"/>
    <lineage>
        <taxon>Bacteria</taxon>
        <taxon>Bacillati</taxon>
        <taxon>Actinomycetota</taxon>
        <taxon>Actinomycetes</taxon>
        <taxon>Kitasatosporales</taxon>
        <taxon>Streptomycetaceae</taxon>
        <taxon>Streptomyces</taxon>
    </lineage>
</organism>
<dbReference type="InterPro" id="IPR037143">
    <property type="entry name" value="4-PPantetheinyl_Trfase_dom_sf"/>
</dbReference>
<dbReference type="GO" id="GO:0019878">
    <property type="term" value="P:lysine biosynthetic process via aminoadipic acid"/>
    <property type="evidence" value="ECO:0007669"/>
    <property type="project" value="TreeGrafter"/>
</dbReference>
<dbReference type="InterPro" id="IPR008278">
    <property type="entry name" value="4-PPantetheinyl_Trfase_dom"/>
</dbReference>
<dbReference type="PANTHER" id="PTHR12215:SF10">
    <property type="entry name" value="L-AMINOADIPATE-SEMIALDEHYDE DEHYDROGENASE-PHOSPHOPANTETHEINYL TRANSFERASE"/>
    <property type="match status" value="1"/>
</dbReference>
<dbReference type="PANTHER" id="PTHR12215">
    <property type="entry name" value="PHOSPHOPANTETHEINE TRANSFERASE"/>
    <property type="match status" value="1"/>
</dbReference>
<dbReference type="Pfam" id="PF01648">
    <property type="entry name" value="ACPS"/>
    <property type="match status" value="1"/>
</dbReference>
<evidence type="ECO:0000256" key="1">
    <source>
        <dbReference type="ARBA" id="ARBA00010990"/>
    </source>
</evidence>
<evidence type="ECO:0000313" key="5">
    <source>
        <dbReference type="EMBL" id="OKH94080.1"/>
    </source>
</evidence>
<dbReference type="GO" id="GO:0008897">
    <property type="term" value="F:holo-[acyl-carrier-protein] synthase activity"/>
    <property type="evidence" value="ECO:0007669"/>
    <property type="project" value="InterPro"/>
</dbReference>
<proteinExistence type="inferred from homology"/>
<dbReference type="GO" id="GO:0000287">
    <property type="term" value="F:magnesium ion binding"/>
    <property type="evidence" value="ECO:0007669"/>
    <property type="project" value="InterPro"/>
</dbReference>
<feature type="region of interest" description="Disordered" evidence="3">
    <location>
        <begin position="1"/>
        <end position="40"/>
    </location>
</feature>
<feature type="compositionally biased region" description="Basic and acidic residues" evidence="3">
    <location>
        <begin position="13"/>
        <end position="22"/>
    </location>
</feature>
<comment type="similarity">
    <text evidence="1">Belongs to the P-Pant transferase superfamily. Gsp/Sfp/HetI/AcpT family.</text>
</comment>
<dbReference type="Proteomes" id="UP000186455">
    <property type="component" value="Unassembled WGS sequence"/>
</dbReference>
<evidence type="ECO:0000313" key="6">
    <source>
        <dbReference type="Proteomes" id="UP000186455"/>
    </source>
</evidence>
<dbReference type="STRING" id="1048205.AB852_15655"/>